<dbReference type="GO" id="GO:0005737">
    <property type="term" value="C:cytoplasm"/>
    <property type="evidence" value="ECO:0007669"/>
    <property type="project" value="TreeGrafter"/>
</dbReference>
<feature type="region of interest" description="Disordered" evidence="9">
    <location>
        <begin position="322"/>
        <end position="357"/>
    </location>
</feature>
<evidence type="ECO:0000256" key="2">
    <source>
        <dbReference type="ARBA" id="ARBA00012483"/>
    </source>
</evidence>
<dbReference type="GO" id="GO:0061630">
    <property type="term" value="F:ubiquitin protein ligase activity"/>
    <property type="evidence" value="ECO:0007669"/>
    <property type="project" value="UniProtKB-EC"/>
</dbReference>
<feature type="compositionally biased region" description="Low complexity" evidence="9">
    <location>
        <begin position="322"/>
        <end position="342"/>
    </location>
</feature>
<feature type="compositionally biased region" description="Low complexity" evidence="9">
    <location>
        <begin position="121"/>
        <end position="131"/>
    </location>
</feature>
<keyword evidence="6" id="KW-0833">Ubl conjugation pathway</keyword>
<dbReference type="FunFam" id="3.30.40.10:FF:000022">
    <property type="entry name" value="E3 ubiquitin-protein ligase RING1-like"/>
    <property type="match status" value="1"/>
</dbReference>
<dbReference type="GO" id="GO:0008270">
    <property type="term" value="F:zinc ion binding"/>
    <property type="evidence" value="ECO:0007669"/>
    <property type="project" value="UniProtKB-KW"/>
</dbReference>
<keyword evidence="3" id="KW-0808">Transferase</keyword>
<feature type="region of interest" description="Disordered" evidence="9">
    <location>
        <begin position="119"/>
        <end position="148"/>
    </location>
</feature>
<organism evidence="11 12">
    <name type="scientific">Tagetes erecta</name>
    <name type="common">African marigold</name>
    <dbReference type="NCBI Taxonomy" id="13708"/>
    <lineage>
        <taxon>Eukaryota</taxon>
        <taxon>Viridiplantae</taxon>
        <taxon>Streptophyta</taxon>
        <taxon>Embryophyta</taxon>
        <taxon>Tracheophyta</taxon>
        <taxon>Spermatophyta</taxon>
        <taxon>Magnoliopsida</taxon>
        <taxon>eudicotyledons</taxon>
        <taxon>Gunneridae</taxon>
        <taxon>Pentapetalae</taxon>
        <taxon>asterids</taxon>
        <taxon>campanulids</taxon>
        <taxon>Asterales</taxon>
        <taxon>Asteraceae</taxon>
        <taxon>Asteroideae</taxon>
        <taxon>Heliantheae alliance</taxon>
        <taxon>Tageteae</taxon>
        <taxon>Tagetes</taxon>
    </lineage>
</organism>
<feature type="domain" description="RING-type" evidence="10">
    <location>
        <begin position="228"/>
        <end position="269"/>
    </location>
</feature>
<dbReference type="Gene3D" id="3.30.40.10">
    <property type="entry name" value="Zinc/RING finger domain, C3HC4 (zinc finger)"/>
    <property type="match status" value="1"/>
</dbReference>
<dbReference type="EMBL" id="JAUHHV010000006">
    <property type="protein sequence ID" value="KAK1421566.1"/>
    <property type="molecule type" value="Genomic_DNA"/>
</dbReference>
<dbReference type="Pfam" id="PF14369">
    <property type="entry name" value="Zn_ribbon_19"/>
    <property type="match status" value="1"/>
</dbReference>
<dbReference type="PANTHER" id="PTHR15710">
    <property type="entry name" value="E3 UBIQUITIN-PROTEIN LIGASE PRAJA"/>
    <property type="match status" value="1"/>
</dbReference>
<evidence type="ECO:0000256" key="1">
    <source>
        <dbReference type="ARBA" id="ARBA00000900"/>
    </source>
</evidence>
<dbReference type="GO" id="GO:0016567">
    <property type="term" value="P:protein ubiquitination"/>
    <property type="evidence" value="ECO:0007669"/>
    <property type="project" value="TreeGrafter"/>
</dbReference>
<proteinExistence type="predicted"/>
<accession>A0AAD8KHN9</accession>
<dbReference type="InterPro" id="IPR001841">
    <property type="entry name" value="Znf_RING"/>
</dbReference>
<feature type="compositionally biased region" description="Basic and acidic residues" evidence="9">
    <location>
        <begin position="345"/>
        <end position="357"/>
    </location>
</feature>
<comment type="catalytic activity">
    <reaction evidence="1">
        <text>S-ubiquitinyl-[E2 ubiquitin-conjugating enzyme]-L-cysteine + [acceptor protein]-L-lysine = [E2 ubiquitin-conjugating enzyme]-L-cysteine + N(6)-ubiquitinyl-[acceptor protein]-L-lysine.</text>
        <dbReference type="EC" id="2.3.2.27"/>
    </reaction>
</comment>
<dbReference type="InterPro" id="IPR013083">
    <property type="entry name" value="Znf_RING/FYVE/PHD"/>
</dbReference>
<gene>
    <name evidence="11" type="ORF">QVD17_24005</name>
</gene>
<protein>
    <recommendedName>
        <fullName evidence="2">RING-type E3 ubiquitin transferase</fullName>
        <ecNumber evidence="2">2.3.2.27</ecNumber>
    </recommendedName>
</protein>
<keyword evidence="4" id="KW-0479">Metal-binding</keyword>
<dbReference type="Proteomes" id="UP001229421">
    <property type="component" value="Unassembled WGS sequence"/>
</dbReference>
<dbReference type="AlphaFoldDB" id="A0AAD8KHN9"/>
<dbReference type="PROSITE" id="PS50089">
    <property type="entry name" value="ZF_RING_2"/>
    <property type="match status" value="1"/>
</dbReference>
<evidence type="ECO:0000256" key="8">
    <source>
        <dbReference type="PROSITE-ProRule" id="PRU00175"/>
    </source>
</evidence>
<dbReference type="InterPro" id="IPR039525">
    <property type="entry name" value="RNF126-like_zinc-ribbon"/>
</dbReference>
<evidence type="ECO:0000313" key="12">
    <source>
        <dbReference type="Proteomes" id="UP001229421"/>
    </source>
</evidence>
<evidence type="ECO:0000256" key="5">
    <source>
        <dbReference type="ARBA" id="ARBA00022771"/>
    </source>
</evidence>
<evidence type="ECO:0000256" key="4">
    <source>
        <dbReference type="ARBA" id="ARBA00022723"/>
    </source>
</evidence>
<evidence type="ECO:0000256" key="9">
    <source>
        <dbReference type="SAM" id="MobiDB-lite"/>
    </source>
</evidence>
<dbReference type="Pfam" id="PF13639">
    <property type="entry name" value="zf-RING_2"/>
    <property type="match status" value="1"/>
</dbReference>
<evidence type="ECO:0000259" key="10">
    <source>
        <dbReference type="PROSITE" id="PS50089"/>
    </source>
</evidence>
<reference evidence="11" key="1">
    <citation type="journal article" date="2023" name="bioRxiv">
        <title>Improved chromosome-level genome assembly for marigold (Tagetes erecta).</title>
        <authorList>
            <person name="Jiang F."/>
            <person name="Yuan L."/>
            <person name="Wang S."/>
            <person name="Wang H."/>
            <person name="Xu D."/>
            <person name="Wang A."/>
            <person name="Fan W."/>
        </authorList>
    </citation>
    <scope>NUCLEOTIDE SEQUENCE</scope>
    <source>
        <strain evidence="11">WSJ</strain>
        <tissue evidence="11">Leaf</tissue>
    </source>
</reference>
<keyword evidence="12" id="KW-1185">Reference proteome</keyword>
<dbReference type="SMART" id="SM00184">
    <property type="entry name" value="RING"/>
    <property type="match status" value="1"/>
</dbReference>
<evidence type="ECO:0000256" key="7">
    <source>
        <dbReference type="ARBA" id="ARBA00022833"/>
    </source>
</evidence>
<sequence length="357" mass="40623">MEEERERTRYWCHACSRVVNPIMELESIKCEICEGGFMEEMDSVRSHQRQTADDSEQHGLSLWAPILLGMMNTPLHRRVRQPQQDSEDQQGEPDPELEALRRRRNSAAILHLLQGIRSFESHNNNNNNNNNQEEESNHQGETEREREREGGRVIFINPFSQTIVVHGVDSSQNNTFGSFGDYFLGPGLEQLLQNLAENDPNRYGTPPAQKEAVEAMPTVTIKENSFQCSVCLEDIEIGTQAREMPCKHTFHGDCILPWLELHSSCPVCRYQMPADESKINREQQQQQQQQQSRGMPNAETGNGERQISFSFPWPLSSLFSPRSMSNNANFGSSASSGDSGSSPRGHHEEADEHEDRR</sequence>
<feature type="compositionally biased region" description="Basic and acidic residues" evidence="9">
    <location>
        <begin position="135"/>
        <end position="148"/>
    </location>
</feature>
<dbReference type="SUPFAM" id="SSF57850">
    <property type="entry name" value="RING/U-box"/>
    <property type="match status" value="1"/>
</dbReference>
<evidence type="ECO:0000256" key="3">
    <source>
        <dbReference type="ARBA" id="ARBA00022679"/>
    </source>
</evidence>
<keyword evidence="7" id="KW-0862">Zinc</keyword>
<evidence type="ECO:0000313" key="11">
    <source>
        <dbReference type="EMBL" id="KAK1421566.1"/>
    </source>
</evidence>
<comment type="caution">
    <text evidence="11">The sequence shown here is derived from an EMBL/GenBank/DDBJ whole genome shotgun (WGS) entry which is preliminary data.</text>
</comment>
<evidence type="ECO:0000256" key="6">
    <source>
        <dbReference type="ARBA" id="ARBA00022786"/>
    </source>
</evidence>
<dbReference type="EC" id="2.3.2.27" evidence="2"/>
<name>A0AAD8KHN9_TARER</name>
<dbReference type="PANTHER" id="PTHR15710:SF217">
    <property type="entry name" value="E3 UBIQUITIN-PROTEIN LIGASE RDUF2"/>
    <property type="match status" value="1"/>
</dbReference>
<keyword evidence="5 8" id="KW-0863">Zinc-finger</keyword>
<feature type="region of interest" description="Disordered" evidence="9">
    <location>
        <begin position="278"/>
        <end position="309"/>
    </location>
</feature>